<dbReference type="PATRIC" id="fig|1246301.3.peg.6213"/>
<dbReference type="InterPro" id="IPR042099">
    <property type="entry name" value="ANL_N_sf"/>
</dbReference>
<dbReference type="Pfam" id="PF13193">
    <property type="entry name" value="AMP-binding_C"/>
    <property type="match status" value="1"/>
</dbReference>
<dbReference type="InterPro" id="IPR020845">
    <property type="entry name" value="AMP-binding_CS"/>
</dbReference>
<evidence type="ECO:0000259" key="6">
    <source>
        <dbReference type="Pfam" id="PF13193"/>
    </source>
</evidence>
<dbReference type="AlphaFoldDB" id="T1XKX5"/>
<dbReference type="InterPro" id="IPR045851">
    <property type="entry name" value="AMP-bd_C_sf"/>
</dbReference>
<dbReference type="GO" id="GO:0005886">
    <property type="term" value="C:plasma membrane"/>
    <property type="evidence" value="ECO:0007669"/>
    <property type="project" value="TreeGrafter"/>
</dbReference>
<evidence type="ECO:0000256" key="1">
    <source>
        <dbReference type="ARBA" id="ARBA00006432"/>
    </source>
</evidence>
<dbReference type="EMBL" id="CP003912">
    <property type="protein sequence ID" value="AGU53238.1"/>
    <property type="molecule type" value="Genomic_DNA"/>
</dbReference>
<dbReference type="KEGG" id="vpd:VAPA_2c06810"/>
<dbReference type="GO" id="GO:0005324">
    <property type="term" value="F:long-chain fatty acid transmembrane transporter activity"/>
    <property type="evidence" value="ECO:0007669"/>
    <property type="project" value="TreeGrafter"/>
</dbReference>
<organism evidence="7 8">
    <name type="scientific">Variovorax paradoxus B4</name>
    <dbReference type="NCBI Taxonomy" id="1246301"/>
    <lineage>
        <taxon>Bacteria</taxon>
        <taxon>Pseudomonadati</taxon>
        <taxon>Pseudomonadota</taxon>
        <taxon>Betaproteobacteria</taxon>
        <taxon>Burkholderiales</taxon>
        <taxon>Comamonadaceae</taxon>
        <taxon>Variovorax</taxon>
    </lineage>
</organism>
<dbReference type="InterPro" id="IPR025110">
    <property type="entry name" value="AMP-bd_C"/>
</dbReference>
<comment type="similarity">
    <text evidence="1">Belongs to the ATP-dependent AMP-binding enzyme family.</text>
</comment>
<reference evidence="7 8" key="1">
    <citation type="submission" date="2012-10" db="EMBL/GenBank/DDBJ databases">
        <title>Genome sequence of Variovorax paradoxus B4.</title>
        <authorList>
            <person name="Schuldes J."/>
            <person name="Brandt U."/>
            <person name="Hiessl S."/>
            <person name="Wuebbeler J.H."/>
            <person name="Thuermer A."/>
            <person name="Steinbuechel A."/>
            <person name="Daniel R."/>
        </authorList>
    </citation>
    <scope>NUCLEOTIDE SEQUENCE [LARGE SCALE GENOMIC DNA]</scope>
    <source>
        <strain evidence="7 8">B4</strain>
    </source>
</reference>
<dbReference type="SUPFAM" id="SSF56801">
    <property type="entry name" value="Acetyl-CoA synthetase-like"/>
    <property type="match status" value="1"/>
</dbReference>
<dbReference type="Proteomes" id="UP000016223">
    <property type="component" value="Chromosome 2"/>
</dbReference>
<keyword evidence="4" id="KW-0067">ATP-binding</keyword>
<keyword evidence="3" id="KW-0547">Nucleotide-binding</keyword>
<evidence type="ECO:0000256" key="4">
    <source>
        <dbReference type="ARBA" id="ARBA00022840"/>
    </source>
</evidence>
<dbReference type="PROSITE" id="PS00455">
    <property type="entry name" value="AMP_BINDING"/>
    <property type="match status" value="1"/>
</dbReference>
<dbReference type="PANTHER" id="PTHR43107:SF15">
    <property type="entry name" value="FATTY ACID TRANSPORT PROTEIN 3, ISOFORM A"/>
    <property type="match status" value="1"/>
</dbReference>
<accession>T1XKX5</accession>
<evidence type="ECO:0000256" key="3">
    <source>
        <dbReference type="ARBA" id="ARBA00022741"/>
    </source>
</evidence>
<gene>
    <name evidence="7" type="ORF">VAPA_2c06810</name>
</gene>
<proteinExistence type="inferred from homology"/>
<name>T1XKX5_VARPD</name>
<feature type="domain" description="AMP-dependent synthetase/ligase" evidence="5">
    <location>
        <begin position="26"/>
        <end position="362"/>
    </location>
</feature>
<dbReference type="InterPro" id="IPR000873">
    <property type="entry name" value="AMP-dep_synth/lig_dom"/>
</dbReference>
<evidence type="ECO:0000256" key="2">
    <source>
        <dbReference type="ARBA" id="ARBA00022598"/>
    </source>
</evidence>
<dbReference type="HOGENOM" id="CLU_000022_59_0_4"/>
<dbReference type="GO" id="GO:0044539">
    <property type="term" value="P:long-chain fatty acid import into cell"/>
    <property type="evidence" value="ECO:0007669"/>
    <property type="project" value="TreeGrafter"/>
</dbReference>
<dbReference type="Gene3D" id="3.40.50.12780">
    <property type="entry name" value="N-terminal domain of ligase-like"/>
    <property type="match status" value="1"/>
</dbReference>
<feature type="domain" description="AMP-binding enzyme C-terminal" evidence="6">
    <location>
        <begin position="425"/>
        <end position="497"/>
    </location>
</feature>
<evidence type="ECO:0000259" key="5">
    <source>
        <dbReference type="Pfam" id="PF00501"/>
    </source>
</evidence>
<dbReference type="GO" id="GO:0004467">
    <property type="term" value="F:long-chain fatty acid-CoA ligase activity"/>
    <property type="evidence" value="ECO:0007669"/>
    <property type="project" value="TreeGrafter"/>
</dbReference>
<keyword evidence="2 7" id="KW-0436">Ligase</keyword>
<dbReference type="GO" id="GO:0005524">
    <property type="term" value="F:ATP binding"/>
    <property type="evidence" value="ECO:0007669"/>
    <property type="project" value="UniProtKB-KW"/>
</dbReference>
<dbReference type="PANTHER" id="PTHR43107">
    <property type="entry name" value="LONG-CHAIN FATTY ACID TRANSPORT PROTEIN"/>
    <property type="match status" value="1"/>
</dbReference>
<evidence type="ECO:0000313" key="8">
    <source>
        <dbReference type="Proteomes" id="UP000016223"/>
    </source>
</evidence>
<dbReference type="Gene3D" id="3.30.300.30">
    <property type="match status" value="1"/>
</dbReference>
<dbReference type="Pfam" id="PF00501">
    <property type="entry name" value="AMP-binding"/>
    <property type="match status" value="1"/>
</dbReference>
<sequence>MSQGNLLPGSVAMASLSEETIGELLARRARSNPGDVYCTFRGERISLGMLDRRVNQVATLLKSQGLRKGDRVGVMLPSHPDHLYLIFALARLGMVRVPINAHLLGAPLAHLLGELAPQAIVADGAYRVALEELASDLPQVIWRNGIDGEFDRFAACYEDDAAPAVKTDEIIALSPSSGTTGAPKGVLKSDRHLRAGPMAILRLTEAAPGDVFLFWEALHHGSGVAVAIAALMGGFQLAMLERFSASGFWDDVRRHQATHIHYLGSVLPMLLKQPERPNDREHGVRIAWGGGCPADVWHAFAERFGVSMREGYGLSELITFVTANIDGPPGSIGKPLSYYEISLLADDGSPVAPGAKGEIAIRALDPRLGFLGYFRNPQADAAARRGDLFLSGDLAHRDANGHLFYAGRKKDMLRRRGINIAAWDVESVFAQHDAVAEVALVGVPSELGEDELKLFVRLREGASITPLELIRWCSGKLPYFQMPRYVEFIDAFPKTPTQRIQKKELSRSVTGVWDADAAGFRAVRH</sequence>
<evidence type="ECO:0000313" key="7">
    <source>
        <dbReference type="EMBL" id="AGU53238.1"/>
    </source>
</evidence>
<protein>
    <submittedName>
        <fullName evidence="7">Putative crotonobetaine/carnitine-CoA ligase</fullName>
    </submittedName>
</protein>